<dbReference type="Proteomes" id="UP000238836">
    <property type="component" value="Unassembled WGS sequence"/>
</dbReference>
<keyword evidence="5" id="KW-0472">Membrane</keyword>
<dbReference type="EMBL" id="PVTZ01000013">
    <property type="protein sequence ID" value="PRZ12495.1"/>
    <property type="molecule type" value="Genomic_DNA"/>
</dbReference>
<evidence type="ECO:0000256" key="6">
    <source>
        <dbReference type="ARBA" id="ARBA00023139"/>
    </source>
</evidence>
<sequence length="364" mass="41279">MKKWIKWMKPITLVVIAICIIIFGNVRKNVLDEIQLVTAVGYDYIDEQTATMTAVTPVFRSDASIENKTLSITANLGKEALIALNRESSANLANAKLEVALFNKEMAKRGILHMIDTLHRDPNIGTSLSLAVTEGVTKEILNQSFGTRDTGHYIASLLEHNTQNGSIPNNSLHYFLSAYYTKGKDPFLPLLKLTDREITLTGLALFKKDRMVFELDRSHLFTFNTLYGKNRFPGMKVQIGDKFVAMRVITSNRRISIRNTQTTPEITIYLNIRASISEFSGKHLKPQHVSQTEHALKKQVSQQGHQLIRKFQQLGIDPLGLGDHVRSHTRNWDFKTWQKQYPRVKVRIVPRVNIVEIGVVDGLD</sequence>
<evidence type="ECO:0000256" key="3">
    <source>
        <dbReference type="ARBA" id="ARBA00022544"/>
    </source>
</evidence>
<dbReference type="Pfam" id="PF25198">
    <property type="entry name" value="Spore_GerAC_N"/>
    <property type="match status" value="1"/>
</dbReference>
<dbReference type="Pfam" id="PF05504">
    <property type="entry name" value="Spore_GerAC"/>
    <property type="match status" value="1"/>
</dbReference>
<evidence type="ECO:0000256" key="1">
    <source>
        <dbReference type="ARBA" id="ARBA00004635"/>
    </source>
</evidence>
<dbReference type="Gene3D" id="3.30.300.210">
    <property type="entry name" value="Nutrient germinant receptor protein C, domain 3"/>
    <property type="match status" value="1"/>
</dbReference>
<dbReference type="PANTHER" id="PTHR35789">
    <property type="entry name" value="SPORE GERMINATION PROTEIN B3"/>
    <property type="match status" value="1"/>
</dbReference>
<name>A0ABX5EN08_9BACL</name>
<comment type="similarity">
    <text evidence="2">Belongs to the GerABKC lipoprotein family.</text>
</comment>
<proteinExistence type="inferred from homology"/>
<feature type="domain" description="Spore germination GerAC-like C-terminal" evidence="8">
    <location>
        <begin position="201"/>
        <end position="358"/>
    </location>
</feature>
<keyword evidence="4" id="KW-0732">Signal</keyword>
<keyword evidence="7" id="KW-0449">Lipoprotein</keyword>
<evidence type="ECO:0000256" key="7">
    <source>
        <dbReference type="ARBA" id="ARBA00023288"/>
    </source>
</evidence>
<evidence type="ECO:0000256" key="5">
    <source>
        <dbReference type="ARBA" id="ARBA00023136"/>
    </source>
</evidence>
<evidence type="ECO:0000256" key="4">
    <source>
        <dbReference type="ARBA" id="ARBA00022729"/>
    </source>
</evidence>
<evidence type="ECO:0000259" key="9">
    <source>
        <dbReference type="Pfam" id="PF25198"/>
    </source>
</evidence>
<keyword evidence="11" id="KW-1185">Reference proteome</keyword>
<dbReference type="InterPro" id="IPR057336">
    <property type="entry name" value="GerAC_N"/>
</dbReference>
<evidence type="ECO:0000256" key="2">
    <source>
        <dbReference type="ARBA" id="ARBA00007886"/>
    </source>
</evidence>
<dbReference type="InterPro" id="IPR046953">
    <property type="entry name" value="Spore_GerAC-like_C"/>
</dbReference>
<evidence type="ECO:0000313" key="10">
    <source>
        <dbReference type="EMBL" id="PRZ12495.1"/>
    </source>
</evidence>
<dbReference type="PANTHER" id="PTHR35789:SF1">
    <property type="entry name" value="SPORE GERMINATION PROTEIN B3"/>
    <property type="match status" value="1"/>
</dbReference>
<reference evidence="10 11" key="1">
    <citation type="submission" date="2018-03" db="EMBL/GenBank/DDBJ databases">
        <title>Genomic Encyclopedia of Archaeal and Bacterial Type Strains, Phase II (KMG-II): from individual species to whole genera.</title>
        <authorList>
            <person name="Goeker M."/>
        </authorList>
    </citation>
    <scope>NUCLEOTIDE SEQUENCE [LARGE SCALE GENOMIC DNA]</scope>
    <source>
        <strain evidence="10 11">RHA1</strain>
    </source>
</reference>
<dbReference type="RefSeq" id="WP_106343065.1">
    <property type="nucleotide sequence ID" value="NZ_PVTZ01000013.1"/>
</dbReference>
<accession>A0ABX5EN08</accession>
<dbReference type="InterPro" id="IPR038501">
    <property type="entry name" value="Spore_GerAC_C_sf"/>
</dbReference>
<feature type="domain" description="Spore germination protein N-terminal" evidence="9">
    <location>
        <begin position="29"/>
        <end position="192"/>
    </location>
</feature>
<dbReference type="NCBIfam" id="TIGR02887">
    <property type="entry name" value="spore_ger_x_C"/>
    <property type="match status" value="1"/>
</dbReference>
<protein>
    <submittedName>
        <fullName evidence="10">Spore germination protein</fullName>
    </submittedName>
</protein>
<organism evidence="10 11">
    <name type="scientific">Laceyella sediminis</name>
    <dbReference type="NCBI Taxonomy" id="573074"/>
    <lineage>
        <taxon>Bacteria</taxon>
        <taxon>Bacillati</taxon>
        <taxon>Bacillota</taxon>
        <taxon>Bacilli</taxon>
        <taxon>Bacillales</taxon>
        <taxon>Thermoactinomycetaceae</taxon>
        <taxon>Laceyella</taxon>
    </lineage>
</organism>
<dbReference type="InterPro" id="IPR008844">
    <property type="entry name" value="Spore_GerAC-like"/>
</dbReference>
<comment type="subcellular location">
    <subcellularLocation>
        <location evidence="1">Membrane</location>
        <topology evidence="1">Lipid-anchor</topology>
    </subcellularLocation>
</comment>
<evidence type="ECO:0000313" key="11">
    <source>
        <dbReference type="Proteomes" id="UP000238836"/>
    </source>
</evidence>
<keyword evidence="3" id="KW-0309">Germination</keyword>
<evidence type="ECO:0000259" key="8">
    <source>
        <dbReference type="Pfam" id="PF05504"/>
    </source>
</evidence>
<comment type="caution">
    <text evidence="10">The sequence shown here is derived from an EMBL/GenBank/DDBJ whole genome shotgun (WGS) entry which is preliminary data.</text>
</comment>
<keyword evidence="6" id="KW-0564">Palmitate</keyword>
<gene>
    <name evidence="10" type="ORF">CLV36_11333</name>
</gene>